<accession>A0AAN8Q9P1</accession>
<comment type="caution">
    <text evidence="5">The sequence shown here is derived from an EMBL/GenBank/DDBJ whole genome shotgun (WGS) entry which is preliminary data.</text>
</comment>
<feature type="domain" description="TERF1-interacting nuclear factor 2 N-terminal" evidence="4">
    <location>
        <begin position="984"/>
        <end position="1132"/>
    </location>
</feature>
<evidence type="ECO:0000259" key="3">
    <source>
        <dbReference type="Pfam" id="PF13837"/>
    </source>
</evidence>
<dbReference type="Pfam" id="PF14973">
    <property type="entry name" value="TINF2_N"/>
    <property type="match status" value="1"/>
</dbReference>
<feature type="domain" description="Myb/SANT-like DNA-binding" evidence="3">
    <location>
        <begin position="508"/>
        <end position="581"/>
    </location>
</feature>
<feature type="domain" description="Myb/SANT-like DNA-binding" evidence="3">
    <location>
        <begin position="855"/>
        <end position="927"/>
    </location>
</feature>
<feature type="region of interest" description="Disordered" evidence="2">
    <location>
        <begin position="105"/>
        <end position="143"/>
    </location>
</feature>
<dbReference type="Pfam" id="PF13837">
    <property type="entry name" value="Myb_DNA-bind_4"/>
    <property type="match status" value="6"/>
</dbReference>
<reference evidence="5 6" key="1">
    <citation type="submission" date="2021-04" db="EMBL/GenBank/DDBJ databases">
        <authorList>
            <person name="De Guttry C."/>
            <person name="Zahm M."/>
            <person name="Klopp C."/>
            <person name="Cabau C."/>
            <person name="Louis A."/>
            <person name="Berthelot C."/>
            <person name="Parey E."/>
            <person name="Roest Crollius H."/>
            <person name="Montfort J."/>
            <person name="Robinson-Rechavi M."/>
            <person name="Bucao C."/>
            <person name="Bouchez O."/>
            <person name="Gislard M."/>
            <person name="Lluch J."/>
            <person name="Milhes M."/>
            <person name="Lampietro C."/>
            <person name="Lopez Roques C."/>
            <person name="Donnadieu C."/>
            <person name="Braasch I."/>
            <person name="Desvignes T."/>
            <person name="Postlethwait J."/>
            <person name="Bobe J."/>
            <person name="Wedekind C."/>
            <person name="Guiguen Y."/>
        </authorList>
    </citation>
    <scope>NUCLEOTIDE SEQUENCE [LARGE SCALE GENOMIC DNA]</scope>
    <source>
        <strain evidence="5">Cs_M1</strain>
        <tissue evidence="5">Blood</tissue>
    </source>
</reference>
<dbReference type="EMBL" id="JAGTTL010000032">
    <property type="protein sequence ID" value="KAK6296645.1"/>
    <property type="molecule type" value="Genomic_DNA"/>
</dbReference>
<feature type="coiled-coil region" evidence="1">
    <location>
        <begin position="555"/>
        <end position="582"/>
    </location>
</feature>
<dbReference type="PANTHER" id="PTHR47595">
    <property type="entry name" value="HEAT SHOCK 70 KDA PROTEIN 14"/>
    <property type="match status" value="1"/>
</dbReference>
<evidence type="ECO:0000256" key="1">
    <source>
        <dbReference type="SAM" id="Coils"/>
    </source>
</evidence>
<dbReference type="Gene3D" id="1.10.10.60">
    <property type="entry name" value="Homeodomain-like"/>
    <property type="match status" value="6"/>
</dbReference>
<keyword evidence="1" id="KW-0175">Coiled coil</keyword>
<evidence type="ECO:0000256" key="2">
    <source>
        <dbReference type="SAM" id="MobiDB-lite"/>
    </source>
</evidence>
<proteinExistence type="predicted"/>
<feature type="region of interest" description="Disordered" evidence="2">
    <location>
        <begin position="616"/>
        <end position="649"/>
    </location>
</feature>
<feature type="domain" description="Myb/SANT-like DNA-binding" evidence="3">
    <location>
        <begin position="682"/>
        <end position="756"/>
    </location>
</feature>
<name>A0AAN8Q9P1_9TELE</name>
<feature type="domain" description="Myb/SANT-like DNA-binding" evidence="3">
    <location>
        <begin position="162"/>
        <end position="235"/>
    </location>
</feature>
<gene>
    <name evidence="5" type="ORF">J4Q44_G00327870</name>
</gene>
<dbReference type="InterPro" id="IPR044822">
    <property type="entry name" value="Myb_DNA-bind_4"/>
</dbReference>
<dbReference type="PANTHER" id="PTHR47595:SF1">
    <property type="entry name" value="MYB_SANT-LIKE DNA-BINDING DOMAIN-CONTAINING PROTEIN"/>
    <property type="match status" value="1"/>
</dbReference>
<evidence type="ECO:0000313" key="5">
    <source>
        <dbReference type="EMBL" id="KAK6296645.1"/>
    </source>
</evidence>
<feature type="region of interest" description="Disordered" evidence="2">
    <location>
        <begin position="273"/>
        <end position="300"/>
    </location>
</feature>
<feature type="coiled-coil region" evidence="1">
    <location>
        <begin position="379"/>
        <end position="406"/>
    </location>
</feature>
<dbReference type="Proteomes" id="UP001356427">
    <property type="component" value="Unassembled WGS sequence"/>
</dbReference>
<dbReference type="AlphaFoldDB" id="A0AAN8Q9P1"/>
<feature type="domain" description="Myb/SANT-like DNA-binding" evidence="3">
    <location>
        <begin position="332"/>
        <end position="406"/>
    </location>
</feature>
<dbReference type="CDD" id="cd11657">
    <property type="entry name" value="TIN2_N"/>
    <property type="match status" value="1"/>
</dbReference>
<organism evidence="5 6">
    <name type="scientific">Coregonus suidteri</name>
    <dbReference type="NCBI Taxonomy" id="861788"/>
    <lineage>
        <taxon>Eukaryota</taxon>
        <taxon>Metazoa</taxon>
        <taxon>Chordata</taxon>
        <taxon>Craniata</taxon>
        <taxon>Vertebrata</taxon>
        <taxon>Euteleostomi</taxon>
        <taxon>Actinopterygii</taxon>
        <taxon>Neopterygii</taxon>
        <taxon>Teleostei</taxon>
        <taxon>Protacanthopterygii</taxon>
        <taxon>Salmoniformes</taxon>
        <taxon>Salmonidae</taxon>
        <taxon>Coregoninae</taxon>
        <taxon>Coregonus</taxon>
    </lineage>
</organism>
<sequence>MPESRYHWSGEEVNAIVSIWSDEAIQRALRSSDSEYRGAAKVYHEIFVRLRKLGYKGTVQQCRDKLKKLKGQYKEIKANSSDRWSYFPPSWFDAMDAVLGQRHRKPVLRSGKATGSQKNDKSPSSWTPDEPPQTSGSGVRTSASRLLELTDSSEDYEESGYHWSSKEVQALLTLWADKRVQKHLLSYKNEHVYAKFSSELAVLGFKRTTKQCRQKIQVLKKEYKKIKDNNNMSGSIYREESWFAIIDSVLCHQPSTLESGVLNSDAKLLESPDSQQEMGDFNTSPSSCTPDEDHGQQSEASGFGEINATTLLFESTPDSAVDEEHTEESGYHWSPKEVQALLTLWANDSVQKQLLSYKNEHVYAKFSSELAALGFNRTSKQCRDKLKKLKQEYRRVKDDNNKSGSNHRGERWFAIIDSVLCHQPSTLESGVINSDAKLLESTQPDSPQEVEDSDKSSSIWTPDEVHGLLGHQPGTLGAEVIHSATMLLESTQPDSPVVEEHSEESGYHWSSKEVQALLTHWADGSVQKQLLSYKNEHVYAKLSSALAAIGCNRTSKQCRDKLKKLKQEYKKIKDNKSGSNHRGERWFAIIDSVLCHQPSTLESGVIYSDAKLLESTQPDSPQEIEDSDQSASSWTPDEVHGLLGHQPGTSGAEVIHSATMLLESTQPDSPVKEEPYEKSGYSWTSQEVHALLTLWADESVQEQLLAYKNEHVYATFSSELAVLGFKKTSRQCRDKLKKLRQEYRIIKFDHNKSGSNHHRERWFAIMDRVLCHQPSTLVSGVINSEAKLLAPDSQQEIEDSEQSSSSWTPDEVHSLFGHQPGTSGAEVIHSATMLLESTQSDSPQEVEDYEESGYRWTLQEVHTLLTLWADERVQKQLLSYKNEHVYAKFSSEFAALGFNRTSKQCREKLKKLKQEYRKLKDDDNMSGSIYLEESCFAIIDSVLTHQTKTQAYSLPGAEDSGPSLTLSSLRLLAPPLRLMSAFMWQVAQQHIVKHYGKLEEFVTLVTEMVPELLSSRQRTQLLLGLRARLVLELCRNESTADLVTIQPHLDKIHYLTEYAVHKESNDDELEATESNFVELVQTLLEDPSEREHFFQEVLPVHYGPRYDTALQVLVWEFLSRLEELLPVPDFTQTAAWLGAAASVLEECGNTIFDAEELKTLLQHHQHQGNLKKSYFSYYTADTILSTLSLPPTIRVVISSEQRPLIRVSQYPATD</sequence>
<dbReference type="InterPro" id="IPR029400">
    <property type="entry name" value="TINF2_N"/>
</dbReference>
<feature type="region of interest" description="Disordered" evidence="2">
    <location>
        <begin position="791"/>
        <end position="815"/>
    </location>
</feature>
<feature type="compositionally biased region" description="Polar residues" evidence="2">
    <location>
        <begin position="273"/>
        <end position="289"/>
    </location>
</feature>
<feature type="compositionally biased region" description="Polar residues" evidence="2">
    <location>
        <begin position="113"/>
        <end position="143"/>
    </location>
</feature>
<feature type="domain" description="Myb/SANT-like DNA-binding" evidence="3">
    <location>
        <begin position="5"/>
        <end position="97"/>
    </location>
</feature>
<evidence type="ECO:0000259" key="4">
    <source>
        <dbReference type="Pfam" id="PF14973"/>
    </source>
</evidence>
<evidence type="ECO:0000313" key="6">
    <source>
        <dbReference type="Proteomes" id="UP001356427"/>
    </source>
</evidence>
<keyword evidence="6" id="KW-1185">Reference proteome</keyword>
<protein>
    <submittedName>
        <fullName evidence="5">Uncharacterized protein</fullName>
    </submittedName>
</protein>